<evidence type="ECO:0000313" key="2">
    <source>
        <dbReference type="Proteomes" id="UP000471672"/>
    </source>
</evidence>
<name>A0ABX0BBM5_9MICO</name>
<reference evidence="1 2" key="1">
    <citation type="journal article" date="2021" name="Arch. Microbiol.">
        <title>Cellulosimicrobium fucosivorans sp. nov., isolated from San Elijo Lagoon, contains a fucose metabolic pathway linked to carotenoid production.</title>
        <authorList>
            <person name="Aviles F.A."/>
            <person name="Kyndt J.A."/>
        </authorList>
    </citation>
    <scope>NUCLEOTIDE SEQUENCE [LARGE SCALE GENOMIC DNA]</scope>
    <source>
        <strain evidence="1 2">SE3</strain>
    </source>
</reference>
<dbReference type="RefSeq" id="WP_162289667.1">
    <property type="nucleotide sequence ID" value="NZ_JAAFAN010000024.1"/>
</dbReference>
<gene>
    <name evidence="1" type="ORF">GYH36_08830</name>
</gene>
<protein>
    <submittedName>
        <fullName evidence="1">Uncharacterized protein</fullName>
    </submittedName>
</protein>
<sequence length="226" mass="24192">MTETFSSMVDDALADLKERVEEWQGIAESVSDSVEALESFLSDRYQQVDSSAYEVDDLLADEHWTAVESQIDDAEAALDGADGELVTLSVLQCVADGGGAVSGFSGQVSSAVTVRATPWVYVQTPSHEESDLRAMEYEDYLAWLDDRRDESAHGVRDELDAARDALGEAIGSAGDGETVAALRHATAARHALGRARQAYDEWFAVLGTISNVEPGMLGSAATGGLW</sequence>
<organism evidence="1 2">
    <name type="scientific">Cellulosimicrobium composti</name>
    <dbReference type="NCBI Taxonomy" id="2672572"/>
    <lineage>
        <taxon>Bacteria</taxon>
        <taxon>Bacillati</taxon>
        <taxon>Actinomycetota</taxon>
        <taxon>Actinomycetes</taxon>
        <taxon>Micrococcales</taxon>
        <taxon>Promicromonosporaceae</taxon>
        <taxon>Cellulosimicrobium</taxon>
    </lineage>
</organism>
<dbReference type="EMBL" id="JAAFAN010000024">
    <property type="protein sequence ID" value="NDO89566.1"/>
    <property type="molecule type" value="Genomic_DNA"/>
</dbReference>
<accession>A0ABX0BBM5</accession>
<keyword evidence="2" id="KW-1185">Reference proteome</keyword>
<proteinExistence type="predicted"/>
<dbReference type="Proteomes" id="UP000471672">
    <property type="component" value="Unassembled WGS sequence"/>
</dbReference>
<comment type="caution">
    <text evidence="1">The sequence shown here is derived from an EMBL/GenBank/DDBJ whole genome shotgun (WGS) entry which is preliminary data.</text>
</comment>
<evidence type="ECO:0000313" key="1">
    <source>
        <dbReference type="EMBL" id="NDO89566.1"/>
    </source>
</evidence>